<dbReference type="GO" id="GO:0008483">
    <property type="term" value="F:transaminase activity"/>
    <property type="evidence" value="ECO:0007669"/>
    <property type="project" value="UniProtKB-KW"/>
</dbReference>
<feature type="domain" description="HTH gntR-type" evidence="6">
    <location>
        <begin position="15"/>
        <end position="83"/>
    </location>
</feature>
<evidence type="ECO:0000256" key="4">
    <source>
        <dbReference type="ARBA" id="ARBA00023125"/>
    </source>
</evidence>
<keyword evidence="4" id="KW-0238">DNA-binding</keyword>
<dbReference type="Gene3D" id="1.10.10.10">
    <property type="entry name" value="Winged helix-like DNA-binding domain superfamily/Winged helix DNA-binding domain"/>
    <property type="match status" value="1"/>
</dbReference>
<dbReference type="InterPro" id="IPR004839">
    <property type="entry name" value="Aminotransferase_I/II_large"/>
</dbReference>
<comment type="similarity">
    <text evidence="1">In the C-terminal section; belongs to the class-I pyridoxal-phosphate-dependent aminotransferase family.</text>
</comment>
<dbReference type="InterPro" id="IPR036388">
    <property type="entry name" value="WH-like_DNA-bd_sf"/>
</dbReference>
<keyword evidence="7" id="KW-0808">Transferase</keyword>
<evidence type="ECO:0000313" key="8">
    <source>
        <dbReference type="Proteomes" id="UP001500620"/>
    </source>
</evidence>
<dbReference type="CDD" id="cd00609">
    <property type="entry name" value="AAT_like"/>
    <property type="match status" value="1"/>
</dbReference>
<dbReference type="Pfam" id="PF00392">
    <property type="entry name" value="GntR"/>
    <property type="match status" value="1"/>
</dbReference>
<dbReference type="EMBL" id="BAABAT010000006">
    <property type="protein sequence ID" value="GAA4248502.1"/>
    <property type="molecule type" value="Genomic_DNA"/>
</dbReference>
<keyword evidence="2" id="KW-0663">Pyridoxal phosphate</keyword>
<evidence type="ECO:0000256" key="5">
    <source>
        <dbReference type="ARBA" id="ARBA00023163"/>
    </source>
</evidence>
<name>A0ABP8D6B2_9ACTN</name>
<dbReference type="Proteomes" id="UP001500620">
    <property type="component" value="Unassembled WGS sequence"/>
</dbReference>
<dbReference type="SMART" id="SM00345">
    <property type="entry name" value="HTH_GNTR"/>
    <property type="match status" value="1"/>
</dbReference>
<evidence type="ECO:0000256" key="1">
    <source>
        <dbReference type="ARBA" id="ARBA00005384"/>
    </source>
</evidence>
<dbReference type="CDD" id="cd07377">
    <property type="entry name" value="WHTH_GntR"/>
    <property type="match status" value="1"/>
</dbReference>
<evidence type="ECO:0000259" key="6">
    <source>
        <dbReference type="PROSITE" id="PS50949"/>
    </source>
</evidence>
<dbReference type="Gene3D" id="3.40.640.10">
    <property type="entry name" value="Type I PLP-dependent aspartate aminotransferase-like (Major domain)"/>
    <property type="match status" value="1"/>
</dbReference>
<protein>
    <submittedName>
        <fullName evidence="7">PLP-dependent aminotransferase family protein</fullName>
    </submittedName>
</protein>
<dbReference type="PANTHER" id="PTHR46577:SF1">
    <property type="entry name" value="HTH-TYPE TRANSCRIPTIONAL REGULATORY PROTEIN GABR"/>
    <property type="match status" value="1"/>
</dbReference>
<keyword evidence="7" id="KW-0032">Aminotransferase</keyword>
<dbReference type="InterPro" id="IPR051446">
    <property type="entry name" value="HTH_trans_reg/aminotransferase"/>
</dbReference>
<proteinExistence type="inferred from homology"/>
<gene>
    <name evidence="7" type="ORF">GCM10022255_028780</name>
</gene>
<dbReference type="Pfam" id="PF00155">
    <property type="entry name" value="Aminotran_1_2"/>
    <property type="match status" value="1"/>
</dbReference>
<keyword evidence="5" id="KW-0804">Transcription</keyword>
<accession>A0ABP8D6B2</accession>
<keyword evidence="3" id="KW-0805">Transcription regulation</keyword>
<keyword evidence="8" id="KW-1185">Reference proteome</keyword>
<dbReference type="InterPro" id="IPR015424">
    <property type="entry name" value="PyrdxlP-dep_Trfase"/>
</dbReference>
<dbReference type="PANTHER" id="PTHR46577">
    <property type="entry name" value="HTH-TYPE TRANSCRIPTIONAL REGULATORY PROTEIN GABR"/>
    <property type="match status" value="1"/>
</dbReference>
<sequence length="456" mass="48420">MSVWEALVELDRTRPRVGDQLVGALREAITAGRLAPGTRLPSTRDLAADLGVSRGLVVGAYEQLAAEGRLVSRRGSGTVVAEVVAAVPRQRGDLVERRTAVAPLRPGVPDLGAFPRTAWRRAYETALTSALDADFDYGDATGVPRLRSELAGYLGRVRAALVPPEGLIVTAGVTQALALLARVLLARGTRRIALEDPGPAALRDHLHRLGLDVVPVPVDADGVDVGALSRTRARAVVLTPAHQFPTGVVLAPARRAEVIAWARRVDGLVVEDDYDAEYRYDREPVACLQGLAPDHVALVGSVSKVLAPGLRLGWLAAPTQWTPDLCAAKHDADNGGPALQQLAFAEFLAGGGYDRHLRRARRLHRERRDAVVAALRRHLPRARIGGIAAGLHLVIELPPGTDDVAVAERAATAGLGPLALSTLRMRKGGSCGLVLGYAAHTPHELTTAVRKLATLI</sequence>
<dbReference type="InterPro" id="IPR000524">
    <property type="entry name" value="Tscrpt_reg_HTH_GntR"/>
</dbReference>
<dbReference type="InterPro" id="IPR015421">
    <property type="entry name" value="PyrdxlP-dep_Trfase_major"/>
</dbReference>
<evidence type="ECO:0000313" key="7">
    <source>
        <dbReference type="EMBL" id="GAA4248502.1"/>
    </source>
</evidence>
<dbReference type="PROSITE" id="PS50949">
    <property type="entry name" value="HTH_GNTR"/>
    <property type="match status" value="1"/>
</dbReference>
<dbReference type="SUPFAM" id="SSF53383">
    <property type="entry name" value="PLP-dependent transferases"/>
    <property type="match status" value="1"/>
</dbReference>
<organism evidence="7 8">
    <name type="scientific">Dactylosporangium darangshiense</name>
    <dbReference type="NCBI Taxonomy" id="579108"/>
    <lineage>
        <taxon>Bacteria</taxon>
        <taxon>Bacillati</taxon>
        <taxon>Actinomycetota</taxon>
        <taxon>Actinomycetes</taxon>
        <taxon>Micromonosporales</taxon>
        <taxon>Micromonosporaceae</taxon>
        <taxon>Dactylosporangium</taxon>
    </lineage>
</organism>
<dbReference type="InterPro" id="IPR036390">
    <property type="entry name" value="WH_DNA-bd_sf"/>
</dbReference>
<reference evidence="8" key="1">
    <citation type="journal article" date="2019" name="Int. J. Syst. Evol. Microbiol.">
        <title>The Global Catalogue of Microorganisms (GCM) 10K type strain sequencing project: providing services to taxonomists for standard genome sequencing and annotation.</title>
        <authorList>
            <consortium name="The Broad Institute Genomics Platform"/>
            <consortium name="The Broad Institute Genome Sequencing Center for Infectious Disease"/>
            <person name="Wu L."/>
            <person name="Ma J."/>
        </authorList>
    </citation>
    <scope>NUCLEOTIDE SEQUENCE [LARGE SCALE GENOMIC DNA]</scope>
    <source>
        <strain evidence="8">JCM 17441</strain>
    </source>
</reference>
<dbReference type="SUPFAM" id="SSF46785">
    <property type="entry name" value="Winged helix' DNA-binding domain"/>
    <property type="match status" value="1"/>
</dbReference>
<evidence type="ECO:0000256" key="2">
    <source>
        <dbReference type="ARBA" id="ARBA00022898"/>
    </source>
</evidence>
<evidence type="ECO:0000256" key="3">
    <source>
        <dbReference type="ARBA" id="ARBA00023015"/>
    </source>
</evidence>
<comment type="caution">
    <text evidence="7">The sequence shown here is derived from an EMBL/GenBank/DDBJ whole genome shotgun (WGS) entry which is preliminary data.</text>
</comment>